<dbReference type="RefSeq" id="WP_279240820.1">
    <property type="nucleotide sequence ID" value="NZ_CP036501.1"/>
</dbReference>
<evidence type="ECO:0000256" key="7">
    <source>
        <dbReference type="RuleBase" id="RU003887"/>
    </source>
</evidence>
<dbReference type="InterPro" id="IPR002942">
    <property type="entry name" value="S4_RNA-bd"/>
</dbReference>
<keyword evidence="3 7" id="KW-0413">Isomerase</keyword>
<keyword evidence="2 6" id="KW-0694">RNA-binding</keyword>
<accession>A0ABY6Q777</accession>
<protein>
    <recommendedName>
        <fullName evidence="7">Pseudouridine synthase</fullName>
        <ecNumber evidence="7">5.4.99.-</ecNumber>
    </recommendedName>
</protein>
<dbReference type="Pfam" id="PF01479">
    <property type="entry name" value="S4"/>
    <property type="match status" value="1"/>
</dbReference>
<dbReference type="Gene3D" id="3.10.290.10">
    <property type="entry name" value="RNA-binding S4 domain"/>
    <property type="match status" value="1"/>
</dbReference>
<dbReference type="Gene3D" id="3.30.70.580">
    <property type="entry name" value="Pseudouridine synthase I, catalytic domain, N-terminal subdomain"/>
    <property type="match status" value="1"/>
</dbReference>
<comment type="similarity">
    <text evidence="1 7">Belongs to the pseudouridine synthase RsuA family.</text>
</comment>
<keyword evidence="11" id="KW-1185">Reference proteome</keyword>
<evidence type="ECO:0000256" key="4">
    <source>
        <dbReference type="ARBA" id="ARBA00036944"/>
    </source>
</evidence>
<dbReference type="Gene3D" id="3.30.70.1560">
    <property type="entry name" value="Alpha-L RNA-binding motif"/>
    <property type="match status" value="1"/>
</dbReference>
<dbReference type="InterPro" id="IPR036986">
    <property type="entry name" value="S4_RNA-bd_sf"/>
</dbReference>
<evidence type="ECO:0000256" key="3">
    <source>
        <dbReference type="ARBA" id="ARBA00023235"/>
    </source>
</evidence>
<dbReference type="EMBL" id="CP036501">
    <property type="protein sequence ID" value="UZP74375.1"/>
    <property type="molecule type" value="Genomic_DNA"/>
</dbReference>
<dbReference type="InterPro" id="IPR020094">
    <property type="entry name" value="TruA/RsuA/RluB/E/F_N"/>
</dbReference>
<dbReference type="Pfam" id="PF00849">
    <property type="entry name" value="PseudoU_synth_2"/>
    <property type="match status" value="1"/>
</dbReference>
<gene>
    <name evidence="10" type="ORF">E0F26_06310</name>
</gene>
<feature type="domain" description="RNA-binding S4" evidence="9">
    <location>
        <begin position="23"/>
        <end position="85"/>
    </location>
</feature>
<evidence type="ECO:0000313" key="10">
    <source>
        <dbReference type="EMBL" id="UZP74375.1"/>
    </source>
</evidence>
<dbReference type="InterPro" id="IPR006145">
    <property type="entry name" value="PsdUridine_synth_RsuA/RluA"/>
</dbReference>
<sequence>MSGPDSNTETLVVDNGSEKPDGEKLQKVLARMGYGSRRKLEESITAGEVMVNGKKAKLGDRVVASDKIKFKGKPVSNDEVIDNRILLYHKPVGEVCSRKDPEGRATVFDGLPRLKSGRWVSVGRLDFNTSGLLLLTTDGDLANALMHPSSRVEREYLCRVMGRVDKTMLERLKSGVELDDGPARFTDIQEGGGDDDSINQFFYVVLAEGRNREVRRLWESQGATVSRLKRVRYGDVFIPSKLKKGQWMELKQRDADVVYTMAQMEPRPVHKPSKKAAEKRERQSRKSGKHINKRHD</sequence>
<organism evidence="10 11">
    <name type="scientific">Candidatus Paraluminiphilus aquimaris</name>
    <dbReference type="NCBI Taxonomy" id="2518994"/>
    <lineage>
        <taxon>Bacteria</taxon>
        <taxon>Pseudomonadati</taxon>
        <taxon>Pseudomonadota</taxon>
        <taxon>Gammaproteobacteria</taxon>
        <taxon>Cellvibrionales</taxon>
        <taxon>Halieaceae</taxon>
        <taxon>Candidatus Paraluminiphilus</taxon>
    </lineage>
</organism>
<dbReference type="InterPro" id="IPR020103">
    <property type="entry name" value="PsdUridine_synth_cat_dom_sf"/>
</dbReference>
<feature type="compositionally biased region" description="Polar residues" evidence="8">
    <location>
        <begin position="1"/>
        <end position="10"/>
    </location>
</feature>
<feature type="compositionally biased region" description="Basic residues" evidence="8">
    <location>
        <begin position="282"/>
        <end position="296"/>
    </location>
</feature>
<dbReference type="InterPro" id="IPR018496">
    <property type="entry name" value="PsdUridine_synth_RsuA/RluB_CS"/>
</dbReference>
<dbReference type="NCBIfam" id="NF007976">
    <property type="entry name" value="PRK10700.1"/>
    <property type="match status" value="1"/>
</dbReference>
<dbReference type="SMART" id="SM00363">
    <property type="entry name" value="S4"/>
    <property type="match status" value="1"/>
</dbReference>
<dbReference type="PROSITE" id="PS01149">
    <property type="entry name" value="PSI_RSU"/>
    <property type="match status" value="1"/>
</dbReference>
<evidence type="ECO:0000256" key="6">
    <source>
        <dbReference type="PROSITE-ProRule" id="PRU00182"/>
    </source>
</evidence>
<comment type="catalytic activity">
    <reaction evidence="4">
        <text>uridine(2605) in 23S rRNA = pseudouridine(2605) in 23S rRNA</text>
        <dbReference type="Rhea" id="RHEA:42520"/>
        <dbReference type="Rhea" id="RHEA-COMP:10095"/>
        <dbReference type="Rhea" id="RHEA-COMP:10096"/>
        <dbReference type="ChEBI" id="CHEBI:65314"/>
        <dbReference type="ChEBI" id="CHEBI:65315"/>
        <dbReference type="EC" id="5.4.99.22"/>
    </reaction>
</comment>
<evidence type="ECO:0000256" key="5">
    <source>
        <dbReference type="ARBA" id="ARBA00037383"/>
    </source>
</evidence>
<proteinExistence type="inferred from homology"/>
<dbReference type="SUPFAM" id="SSF55174">
    <property type="entry name" value="Alpha-L RNA-binding motif"/>
    <property type="match status" value="1"/>
</dbReference>
<dbReference type="InterPro" id="IPR000748">
    <property type="entry name" value="PsdUridine_synth_RsuA/RluB/E/F"/>
</dbReference>
<dbReference type="PANTHER" id="PTHR47683:SF3">
    <property type="entry name" value="RIBOSOMAL LARGE SUBUNIT PSEUDOURIDINE SYNTHASE B"/>
    <property type="match status" value="1"/>
</dbReference>
<evidence type="ECO:0000259" key="9">
    <source>
        <dbReference type="SMART" id="SM00363"/>
    </source>
</evidence>
<evidence type="ECO:0000256" key="2">
    <source>
        <dbReference type="ARBA" id="ARBA00022884"/>
    </source>
</evidence>
<dbReference type="Proteomes" id="UP001317963">
    <property type="component" value="Chromosome"/>
</dbReference>
<dbReference type="InterPro" id="IPR050343">
    <property type="entry name" value="RsuA_PseudoU_synthase"/>
</dbReference>
<dbReference type="CDD" id="cd00165">
    <property type="entry name" value="S4"/>
    <property type="match status" value="1"/>
</dbReference>
<dbReference type="EC" id="5.4.99.-" evidence="7"/>
<name>A0ABY6Q777_9GAMM</name>
<dbReference type="PROSITE" id="PS50889">
    <property type="entry name" value="S4"/>
    <property type="match status" value="1"/>
</dbReference>
<dbReference type="SUPFAM" id="SSF55120">
    <property type="entry name" value="Pseudouridine synthase"/>
    <property type="match status" value="1"/>
</dbReference>
<evidence type="ECO:0000256" key="8">
    <source>
        <dbReference type="SAM" id="MobiDB-lite"/>
    </source>
</evidence>
<dbReference type="NCBIfam" id="TIGR00093">
    <property type="entry name" value="pseudouridine synthase"/>
    <property type="match status" value="1"/>
</dbReference>
<evidence type="ECO:0000256" key="1">
    <source>
        <dbReference type="ARBA" id="ARBA00008348"/>
    </source>
</evidence>
<comment type="function">
    <text evidence="5">Responsible for synthesis of pseudouridine from uracil-2605 in 23S ribosomal RNA.</text>
</comment>
<dbReference type="PANTHER" id="PTHR47683">
    <property type="entry name" value="PSEUDOURIDINE SYNTHASE FAMILY PROTEIN-RELATED"/>
    <property type="match status" value="1"/>
</dbReference>
<reference evidence="10 11" key="1">
    <citation type="submission" date="2019-02" db="EMBL/GenBank/DDBJ databases">
        <title>Halieaceae_genomes.</title>
        <authorList>
            <person name="Li S.-H."/>
        </authorList>
    </citation>
    <scope>NUCLEOTIDE SEQUENCE [LARGE SCALE GENOMIC DNA]</scope>
    <source>
        <strain evidence="10 11">JH123</strain>
    </source>
</reference>
<dbReference type="InterPro" id="IPR042092">
    <property type="entry name" value="PsdUridine_s_RsuA/RluB/E/F_cat"/>
</dbReference>
<evidence type="ECO:0000313" key="11">
    <source>
        <dbReference type="Proteomes" id="UP001317963"/>
    </source>
</evidence>
<feature type="region of interest" description="Disordered" evidence="8">
    <location>
        <begin position="263"/>
        <end position="296"/>
    </location>
</feature>
<feature type="region of interest" description="Disordered" evidence="8">
    <location>
        <begin position="1"/>
        <end position="24"/>
    </location>
</feature>